<protein>
    <recommendedName>
        <fullName evidence="4">Secreted protein</fullName>
    </recommendedName>
</protein>
<reference evidence="3" key="1">
    <citation type="journal article" date="2019" name="Mol. Biol. Evol.">
        <title>Blast fungal genomes show frequent chromosomal changes, gene gains and losses, and effector gene turnover.</title>
        <authorList>
            <person name="Gomez Luciano L.B."/>
            <person name="Jason Tsai I."/>
            <person name="Chuma I."/>
            <person name="Tosa Y."/>
            <person name="Chen Y.H."/>
            <person name="Li J.Y."/>
            <person name="Li M.Y."/>
            <person name="Jade Lu M.Y."/>
            <person name="Nakayashiki H."/>
            <person name="Li W.H."/>
        </authorList>
    </citation>
    <scope>NUCLEOTIDE SEQUENCE</scope>
    <source>
        <strain evidence="3">NI907</strain>
    </source>
</reference>
<evidence type="ECO:0000313" key="2">
    <source>
        <dbReference type="Proteomes" id="UP000515153"/>
    </source>
</evidence>
<dbReference type="RefSeq" id="XP_030985007.1">
    <property type="nucleotide sequence ID" value="XM_031123464.1"/>
</dbReference>
<dbReference type="GeneID" id="41958374"/>
<reference evidence="3" key="2">
    <citation type="submission" date="2019-10" db="EMBL/GenBank/DDBJ databases">
        <authorList>
            <consortium name="NCBI Genome Project"/>
        </authorList>
    </citation>
    <scope>NUCLEOTIDE SEQUENCE</scope>
    <source>
        <strain evidence="3">NI907</strain>
    </source>
</reference>
<sequence length="108" mass="11713">MGRIGSSDLVCLLGICIGNTAAATTTHHCGHHTSLVRDHHLCLHRAAQDVLVHGRRLGILGLHLGGQDLESTDHKVPHKVHHVLTVCGRVEGLVEVWLHGRVLDEQLA</sequence>
<keyword evidence="1" id="KW-0732">Signal</keyword>
<proteinExistence type="predicted"/>
<dbReference type="AlphaFoldDB" id="A0A6P8BCV8"/>
<evidence type="ECO:0000313" key="3">
    <source>
        <dbReference type="RefSeq" id="XP_030985007.1"/>
    </source>
</evidence>
<organism evidence="2 3">
    <name type="scientific">Pyricularia grisea</name>
    <name type="common">Crabgrass-specific blast fungus</name>
    <name type="synonym">Magnaporthe grisea</name>
    <dbReference type="NCBI Taxonomy" id="148305"/>
    <lineage>
        <taxon>Eukaryota</taxon>
        <taxon>Fungi</taxon>
        <taxon>Dikarya</taxon>
        <taxon>Ascomycota</taxon>
        <taxon>Pezizomycotina</taxon>
        <taxon>Sordariomycetes</taxon>
        <taxon>Sordariomycetidae</taxon>
        <taxon>Magnaporthales</taxon>
        <taxon>Pyriculariaceae</taxon>
        <taxon>Pyricularia</taxon>
    </lineage>
</organism>
<gene>
    <name evidence="3" type="ORF">PgNI_03409</name>
</gene>
<dbReference type="KEGG" id="pgri:PgNI_03409"/>
<accession>A0A6P8BCV8</accession>
<evidence type="ECO:0000256" key="1">
    <source>
        <dbReference type="SAM" id="SignalP"/>
    </source>
</evidence>
<reference evidence="3" key="3">
    <citation type="submission" date="2025-08" db="UniProtKB">
        <authorList>
            <consortium name="RefSeq"/>
        </authorList>
    </citation>
    <scope>IDENTIFICATION</scope>
    <source>
        <strain evidence="3">NI907</strain>
    </source>
</reference>
<name>A0A6P8BCV8_PYRGI</name>
<keyword evidence="2" id="KW-1185">Reference proteome</keyword>
<feature type="chain" id="PRO_5027966661" description="Secreted protein" evidence="1">
    <location>
        <begin position="23"/>
        <end position="108"/>
    </location>
</feature>
<evidence type="ECO:0008006" key="4">
    <source>
        <dbReference type="Google" id="ProtNLM"/>
    </source>
</evidence>
<feature type="signal peptide" evidence="1">
    <location>
        <begin position="1"/>
        <end position="22"/>
    </location>
</feature>
<dbReference type="Proteomes" id="UP000515153">
    <property type="component" value="Unplaced"/>
</dbReference>